<dbReference type="Proteomes" id="UP000033202">
    <property type="component" value="Unassembled WGS sequence"/>
</dbReference>
<evidence type="ECO:0000313" key="1">
    <source>
        <dbReference type="EMBL" id="GAO39216.1"/>
    </source>
</evidence>
<dbReference type="STRING" id="1219043.SCH01S_28_00750"/>
<evidence type="ECO:0000313" key="2">
    <source>
        <dbReference type="Proteomes" id="UP000033202"/>
    </source>
</evidence>
<comment type="caution">
    <text evidence="1">The sequence shown here is derived from an EMBL/GenBank/DDBJ whole genome shotgun (WGS) entry which is preliminary data.</text>
</comment>
<sequence>MNLTFNVCWIEDQASNAEVDAIKAAIRQNGFHPEVQRVETEEEIKAFAQRQNHYHDFELILLDLRLGEGLRGNDLAKDVRRHFPSTPLLFYSGVDEGSLREMMFKAGIEGVYCVHRDRLAQRVAELIRDLSPALNRLNAMRGLAAQVVADCDQQLRNILIHFGKDDQKSKEIVTSIKDKIVDGAKRQVESLADYKTLNDLIFGLPVPSGLLFSEARDRARSENGSDEVRDLLRALRNYPSKVLFRRNTLAHALEERTEDGWIIRRKEGAALTRGDFERYRAEFLSYHRDICALRDLLVA</sequence>
<evidence type="ECO:0008006" key="3">
    <source>
        <dbReference type="Google" id="ProtNLM"/>
    </source>
</evidence>
<organism evidence="1 2">
    <name type="scientific">Sphingomonas changbaiensis NBRC 104936</name>
    <dbReference type="NCBI Taxonomy" id="1219043"/>
    <lineage>
        <taxon>Bacteria</taxon>
        <taxon>Pseudomonadati</taxon>
        <taxon>Pseudomonadota</taxon>
        <taxon>Alphaproteobacteria</taxon>
        <taxon>Sphingomonadales</taxon>
        <taxon>Sphingomonadaceae</taxon>
        <taxon>Sphingomonas</taxon>
    </lineage>
</organism>
<gene>
    <name evidence="1" type="ORF">SCH01S_28_00750</name>
</gene>
<dbReference type="RefSeq" id="WP_046348042.1">
    <property type="nucleotide sequence ID" value="NZ_BBWU01000028.1"/>
</dbReference>
<dbReference type="InterPro" id="IPR011006">
    <property type="entry name" value="CheY-like_superfamily"/>
</dbReference>
<name>A0A0E9MP55_9SPHN</name>
<dbReference type="OrthoDB" id="7284229at2"/>
<dbReference type="Gene3D" id="3.40.50.2300">
    <property type="match status" value="1"/>
</dbReference>
<accession>A0A0E9MP55</accession>
<dbReference type="SUPFAM" id="SSF52172">
    <property type="entry name" value="CheY-like"/>
    <property type="match status" value="1"/>
</dbReference>
<dbReference type="EMBL" id="BBWU01000028">
    <property type="protein sequence ID" value="GAO39216.1"/>
    <property type="molecule type" value="Genomic_DNA"/>
</dbReference>
<proteinExistence type="predicted"/>
<keyword evidence="2" id="KW-1185">Reference proteome</keyword>
<dbReference type="AlphaFoldDB" id="A0A0E9MP55"/>
<protein>
    <recommendedName>
        <fullName evidence="3">Response regulatory domain-containing protein</fullName>
    </recommendedName>
</protein>
<reference evidence="1 2" key="1">
    <citation type="submission" date="2015-04" db="EMBL/GenBank/DDBJ databases">
        <title>Whole genome shotgun sequence of Sphingomonas changbaiensis NBRC 104936.</title>
        <authorList>
            <person name="Katano-Makiyama Y."/>
            <person name="Hosoyama A."/>
            <person name="Hashimoto M."/>
            <person name="Noguchi M."/>
            <person name="Tsuchikane K."/>
            <person name="Ohji S."/>
            <person name="Yamazoe A."/>
            <person name="Ichikawa N."/>
            <person name="Kimura A."/>
            <person name="Fujita N."/>
        </authorList>
    </citation>
    <scope>NUCLEOTIDE SEQUENCE [LARGE SCALE GENOMIC DNA]</scope>
    <source>
        <strain evidence="1 2">NBRC 104936</strain>
    </source>
</reference>
<dbReference type="CDD" id="cd00156">
    <property type="entry name" value="REC"/>
    <property type="match status" value="1"/>
</dbReference>